<dbReference type="Proteomes" id="UP000324222">
    <property type="component" value="Unassembled WGS sequence"/>
</dbReference>
<dbReference type="AlphaFoldDB" id="A0A5B7HS57"/>
<proteinExistence type="predicted"/>
<keyword evidence="2" id="KW-1185">Reference proteome</keyword>
<gene>
    <name evidence="1" type="ORF">E2C01_066369</name>
</gene>
<dbReference type="EMBL" id="VSRR010034088">
    <property type="protein sequence ID" value="MPC72077.1"/>
    <property type="molecule type" value="Genomic_DNA"/>
</dbReference>
<accession>A0A5B7HS57</accession>
<evidence type="ECO:0000313" key="2">
    <source>
        <dbReference type="Proteomes" id="UP000324222"/>
    </source>
</evidence>
<comment type="caution">
    <text evidence="1">The sequence shown here is derived from an EMBL/GenBank/DDBJ whole genome shotgun (WGS) entry which is preliminary data.</text>
</comment>
<reference evidence="1 2" key="1">
    <citation type="submission" date="2019-05" db="EMBL/GenBank/DDBJ databases">
        <title>Another draft genome of Portunus trituberculatus and its Hox gene families provides insights of decapod evolution.</title>
        <authorList>
            <person name="Jeong J.-H."/>
            <person name="Song I."/>
            <person name="Kim S."/>
            <person name="Choi T."/>
            <person name="Kim D."/>
            <person name="Ryu S."/>
            <person name="Kim W."/>
        </authorList>
    </citation>
    <scope>NUCLEOTIDE SEQUENCE [LARGE SCALE GENOMIC DNA]</scope>
    <source>
        <tissue evidence="1">Muscle</tissue>
    </source>
</reference>
<name>A0A5B7HS57_PORTR</name>
<evidence type="ECO:0000313" key="1">
    <source>
        <dbReference type="EMBL" id="MPC72077.1"/>
    </source>
</evidence>
<protein>
    <submittedName>
        <fullName evidence="1">Uncharacterized protein</fullName>
    </submittedName>
</protein>
<sequence>MVQSCFNKEVQWMHTIPLLAGNDLCCALVTLAACTTTITTTISAAQQKLSYINRQEVPLASLPVTK</sequence>
<organism evidence="1 2">
    <name type="scientific">Portunus trituberculatus</name>
    <name type="common">Swimming crab</name>
    <name type="synonym">Neptunus trituberculatus</name>
    <dbReference type="NCBI Taxonomy" id="210409"/>
    <lineage>
        <taxon>Eukaryota</taxon>
        <taxon>Metazoa</taxon>
        <taxon>Ecdysozoa</taxon>
        <taxon>Arthropoda</taxon>
        <taxon>Crustacea</taxon>
        <taxon>Multicrustacea</taxon>
        <taxon>Malacostraca</taxon>
        <taxon>Eumalacostraca</taxon>
        <taxon>Eucarida</taxon>
        <taxon>Decapoda</taxon>
        <taxon>Pleocyemata</taxon>
        <taxon>Brachyura</taxon>
        <taxon>Eubrachyura</taxon>
        <taxon>Portunoidea</taxon>
        <taxon>Portunidae</taxon>
        <taxon>Portuninae</taxon>
        <taxon>Portunus</taxon>
    </lineage>
</organism>